<dbReference type="InterPro" id="IPR036821">
    <property type="entry name" value="Peptide_deformylase_sf"/>
</dbReference>
<dbReference type="InterPro" id="IPR023635">
    <property type="entry name" value="Peptide_deformylase"/>
</dbReference>
<evidence type="ECO:0000313" key="3">
    <source>
        <dbReference type="Proteomes" id="UP000823636"/>
    </source>
</evidence>
<dbReference type="AlphaFoldDB" id="A0A9D9E1T9"/>
<dbReference type="EMBL" id="JADIMW010000018">
    <property type="protein sequence ID" value="MBO8437643.1"/>
    <property type="molecule type" value="Genomic_DNA"/>
</dbReference>
<dbReference type="Pfam" id="PF01327">
    <property type="entry name" value="Pep_deformylase"/>
    <property type="match status" value="1"/>
</dbReference>
<proteinExistence type="inferred from homology"/>
<protein>
    <submittedName>
        <fullName evidence="2">Peptide deformylase</fullName>
    </submittedName>
</protein>
<dbReference type="SUPFAM" id="SSF56420">
    <property type="entry name" value="Peptide deformylase"/>
    <property type="match status" value="1"/>
</dbReference>
<name>A0A9D9E1T9_9BACT</name>
<dbReference type="Proteomes" id="UP000823636">
    <property type="component" value="Unassembled WGS sequence"/>
</dbReference>
<comment type="caution">
    <text evidence="2">The sequence shown here is derived from an EMBL/GenBank/DDBJ whole genome shotgun (WGS) entry which is preliminary data.</text>
</comment>
<reference evidence="2" key="1">
    <citation type="submission" date="2020-10" db="EMBL/GenBank/DDBJ databases">
        <authorList>
            <person name="Gilroy R."/>
        </authorList>
    </citation>
    <scope>NUCLEOTIDE SEQUENCE</scope>
    <source>
        <strain evidence="2">G3-4614</strain>
    </source>
</reference>
<feature type="non-terminal residue" evidence="2">
    <location>
        <position position="112"/>
    </location>
</feature>
<reference evidence="2" key="2">
    <citation type="journal article" date="2021" name="PeerJ">
        <title>Extensive microbial diversity within the chicken gut microbiome revealed by metagenomics and culture.</title>
        <authorList>
            <person name="Gilroy R."/>
            <person name="Ravi A."/>
            <person name="Getino M."/>
            <person name="Pursley I."/>
            <person name="Horton D.L."/>
            <person name="Alikhan N.F."/>
            <person name="Baker D."/>
            <person name="Gharbi K."/>
            <person name="Hall N."/>
            <person name="Watson M."/>
            <person name="Adriaenssens E.M."/>
            <person name="Foster-Nyarko E."/>
            <person name="Jarju S."/>
            <person name="Secka A."/>
            <person name="Antonio M."/>
            <person name="Oren A."/>
            <person name="Chaudhuri R.R."/>
            <person name="La Ragione R."/>
            <person name="Hildebrand F."/>
            <person name="Pallen M.J."/>
        </authorList>
    </citation>
    <scope>NUCLEOTIDE SEQUENCE</scope>
    <source>
        <strain evidence="2">G3-4614</strain>
    </source>
</reference>
<comment type="similarity">
    <text evidence="1">Belongs to the polypeptide deformylase family.</text>
</comment>
<sequence length="112" mass="12309">MFMVLGCKSTMDVFSPDELRVIHSDNSSGLMRLCTVNILNDSLLLRSKSAEVSKGMFGSPDFAVLTERMLATVMNPDNEGVGIAAPQVGVLRRVIAVQRFDKVGEPFEIYIN</sequence>
<organism evidence="2 3">
    <name type="scientific">Candidatus Caccoplasma merdipullorum</name>
    <dbReference type="NCBI Taxonomy" id="2840718"/>
    <lineage>
        <taxon>Bacteria</taxon>
        <taxon>Pseudomonadati</taxon>
        <taxon>Bacteroidota</taxon>
        <taxon>Bacteroidia</taxon>
        <taxon>Bacteroidales</taxon>
        <taxon>Bacteroidaceae</taxon>
        <taxon>Bacteroidaceae incertae sedis</taxon>
        <taxon>Candidatus Caccoplasma</taxon>
    </lineage>
</organism>
<evidence type="ECO:0000256" key="1">
    <source>
        <dbReference type="ARBA" id="ARBA00010759"/>
    </source>
</evidence>
<dbReference type="Gene3D" id="3.90.45.10">
    <property type="entry name" value="Peptide deformylase"/>
    <property type="match status" value="1"/>
</dbReference>
<evidence type="ECO:0000313" key="2">
    <source>
        <dbReference type="EMBL" id="MBO8437643.1"/>
    </source>
</evidence>
<dbReference type="GO" id="GO:0042586">
    <property type="term" value="F:peptide deformylase activity"/>
    <property type="evidence" value="ECO:0007669"/>
    <property type="project" value="InterPro"/>
</dbReference>
<accession>A0A9D9E1T9</accession>
<gene>
    <name evidence="2" type="ORF">IAC54_01930</name>
</gene>